<dbReference type="EMBL" id="JASCXW010000044">
    <property type="protein sequence ID" value="MDI6453672.1"/>
    <property type="molecule type" value="Genomic_DNA"/>
</dbReference>
<organism evidence="2 3">
    <name type="scientific">Peloplasma aerotolerans</name>
    <dbReference type="NCBI Taxonomy" id="3044389"/>
    <lineage>
        <taxon>Bacteria</taxon>
        <taxon>Bacillati</taxon>
        <taxon>Mycoplasmatota</taxon>
        <taxon>Mollicutes</taxon>
        <taxon>Acholeplasmatales</taxon>
        <taxon>Acholeplasmataceae</taxon>
        <taxon>Peloplasma</taxon>
    </lineage>
</organism>
<dbReference type="Gene3D" id="1.10.30.50">
    <property type="match status" value="1"/>
</dbReference>
<keyword evidence="3" id="KW-1185">Reference proteome</keyword>
<dbReference type="RefSeq" id="WP_282840117.1">
    <property type="nucleotide sequence ID" value="NZ_JASCXW010000044.1"/>
</dbReference>
<dbReference type="Proteomes" id="UP001431532">
    <property type="component" value="Unassembled WGS sequence"/>
</dbReference>
<keyword evidence="2" id="KW-0378">Hydrolase</keyword>
<dbReference type="CDD" id="cd00085">
    <property type="entry name" value="HNHc"/>
    <property type="match status" value="1"/>
</dbReference>
<comment type="caution">
    <text evidence="2">The sequence shown here is derived from an EMBL/GenBank/DDBJ whole genome shotgun (WGS) entry which is preliminary data.</text>
</comment>
<evidence type="ECO:0000259" key="1">
    <source>
        <dbReference type="SMART" id="SM00507"/>
    </source>
</evidence>
<keyword evidence="2" id="KW-0540">Nuclease</keyword>
<feature type="domain" description="HNH nuclease" evidence="1">
    <location>
        <begin position="26"/>
        <end position="83"/>
    </location>
</feature>
<sequence length="127" mass="14983">MMKINKQNALLIWESIFGSNLVALDFTGRYIYKDDFNNKTELRFDNTGRKYNFGWNIHHILPISLGGTNEIKNLLIVHWKTNAEAAGKNTFSINGILYQVRKIKYTHNYGIFQVETDERVDYWKDFD</sequence>
<accession>A0AAW6UB98</accession>
<keyword evidence="2" id="KW-0255">Endonuclease</keyword>
<evidence type="ECO:0000313" key="3">
    <source>
        <dbReference type="Proteomes" id="UP001431532"/>
    </source>
</evidence>
<dbReference type="InterPro" id="IPR003615">
    <property type="entry name" value="HNH_nuc"/>
</dbReference>
<name>A0AAW6UB98_9MOLU</name>
<dbReference type="AlphaFoldDB" id="A0AAW6UB98"/>
<protein>
    <submittedName>
        <fullName evidence="2">HNH endonuclease</fullName>
    </submittedName>
</protein>
<dbReference type="SMART" id="SM00507">
    <property type="entry name" value="HNHc"/>
    <property type="match status" value="1"/>
</dbReference>
<gene>
    <name evidence="2" type="ORF">QJ521_08855</name>
</gene>
<evidence type="ECO:0000313" key="2">
    <source>
        <dbReference type="EMBL" id="MDI6453672.1"/>
    </source>
</evidence>
<proteinExistence type="predicted"/>
<dbReference type="GO" id="GO:0004519">
    <property type="term" value="F:endonuclease activity"/>
    <property type="evidence" value="ECO:0007669"/>
    <property type="project" value="UniProtKB-KW"/>
</dbReference>
<reference evidence="2" key="1">
    <citation type="submission" date="2023-05" db="EMBL/GenBank/DDBJ databases">
        <title>Mariniplasma microaerophilum sp. nov., a novel anaerobic mollicute isolated from terrestrial mud volcano, Taman Peninsula, Russia.</title>
        <authorList>
            <person name="Khomyakova M.A."/>
            <person name="Merkel A.Y."/>
            <person name="Slobodkin A.I."/>
        </authorList>
    </citation>
    <scope>NUCLEOTIDE SEQUENCE</scope>
    <source>
        <strain evidence="2">M4Ah</strain>
    </source>
</reference>